<gene>
    <name evidence="2" type="ORF">NCTC13336_00760</name>
</gene>
<reference evidence="2 3" key="1">
    <citation type="submission" date="2018-06" db="EMBL/GenBank/DDBJ databases">
        <authorList>
            <consortium name="Pathogen Informatics"/>
            <person name="Doyle S."/>
        </authorList>
    </citation>
    <scope>NUCLEOTIDE SEQUENCE [LARGE SCALE GENOMIC DNA]</scope>
    <source>
        <strain evidence="2 3">NCTC13336</strain>
    </source>
</reference>
<keyword evidence="3" id="KW-1185">Reference proteome</keyword>
<dbReference type="AlphaFoldDB" id="A0A377R2N0"/>
<evidence type="ECO:0000313" key="3">
    <source>
        <dbReference type="Proteomes" id="UP000254293"/>
    </source>
</evidence>
<name>A0A377R2N0_9NEIS</name>
<dbReference type="RefSeq" id="WP_115307806.1">
    <property type="nucleotide sequence ID" value="NZ_UGJJ01000001.1"/>
</dbReference>
<organism evidence="2 3">
    <name type="scientific">Kingella potus</name>
    <dbReference type="NCBI Taxonomy" id="265175"/>
    <lineage>
        <taxon>Bacteria</taxon>
        <taxon>Pseudomonadati</taxon>
        <taxon>Pseudomonadota</taxon>
        <taxon>Betaproteobacteria</taxon>
        <taxon>Neisseriales</taxon>
        <taxon>Neisseriaceae</taxon>
        <taxon>Kingella</taxon>
    </lineage>
</organism>
<evidence type="ECO:0000256" key="1">
    <source>
        <dbReference type="SAM" id="Coils"/>
    </source>
</evidence>
<dbReference type="Proteomes" id="UP000254293">
    <property type="component" value="Unassembled WGS sequence"/>
</dbReference>
<dbReference type="EMBL" id="UGJJ01000001">
    <property type="protein sequence ID" value="STR00551.1"/>
    <property type="molecule type" value="Genomic_DNA"/>
</dbReference>
<proteinExistence type="predicted"/>
<protein>
    <submittedName>
        <fullName evidence="2">Uncharacterized protein</fullName>
    </submittedName>
</protein>
<evidence type="ECO:0000313" key="2">
    <source>
        <dbReference type="EMBL" id="STR00551.1"/>
    </source>
</evidence>
<accession>A0A377R2N0</accession>
<sequence length="93" mass="11115">MNEQRRQTREILQLEIELARLKVRAEHIRLRQIKQRRRTRTANLVRTAELLAAAFADSRSSRAARGLAPRPLRRLWPLAWLAWHFLLRKNNGR</sequence>
<feature type="coiled-coil region" evidence="1">
    <location>
        <begin position="4"/>
        <end position="31"/>
    </location>
</feature>
<keyword evidence="1" id="KW-0175">Coiled coil</keyword>